<evidence type="ECO:0000256" key="3">
    <source>
        <dbReference type="ARBA" id="ARBA00023082"/>
    </source>
</evidence>
<dbReference type="InterPro" id="IPR039425">
    <property type="entry name" value="RNA_pol_sigma-70-like"/>
</dbReference>
<feature type="domain" description="RNA polymerase sigma-70 region 2" evidence="5">
    <location>
        <begin position="24"/>
        <end position="88"/>
    </location>
</feature>
<dbReference type="InterPro" id="IPR013249">
    <property type="entry name" value="RNA_pol_sigma70_r4_t2"/>
</dbReference>
<name>A0ABV1F1U1_9BACI</name>
<dbReference type="InterPro" id="IPR014284">
    <property type="entry name" value="RNA_pol_sigma-70_dom"/>
</dbReference>
<keyword evidence="2" id="KW-0805">Transcription regulation</keyword>
<protein>
    <submittedName>
        <fullName evidence="7">RNA polymerase sigma factor</fullName>
    </submittedName>
</protein>
<keyword evidence="3" id="KW-0731">Sigma factor</keyword>
<dbReference type="SUPFAM" id="SSF88659">
    <property type="entry name" value="Sigma3 and sigma4 domains of RNA polymerase sigma factors"/>
    <property type="match status" value="1"/>
</dbReference>
<evidence type="ECO:0000313" key="8">
    <source>
        <dbReference type="Proteomes" id="UP001465426"/>
    </source>
</evidence>
<dbReference type="InterPro" id="IPR007627">
    <property type="entry name" value="RNA_pol_sigma70_r2"/>
</dbReference>
<accession>A0ABV1F1U1</accession>
<dbReference type="EMBL" id="JBBMFN010000048">
    <property type="protein sequence ID" value="MEQ2467332.1"/>
    <property type="molecule type" value="Genomic_DNA"/>
</dbReference>
<dbReference type="Pfam" id="PF04542">
    <property type="entry name" value="Sigma70_r2"/>
    <property type="match status" value="1"/>
</dbReference>
<dbReference type="InterPro" id="IPR036388">
    <property type="entry name" value="WH-like_DNA-bd_sf"/>
</dbReference>
<dbReference type="SUPFAM" id="SSF88946">
    <property type="entry name" value="Sigma2 domain of RNA polymerase sigma factors"/>
    <property type="match status" value="1"/>
</dbReference>
<evidence type="ECO:0000256" key="2">
    <source>
        <dbReference type="ARBA" id="ARBA00023015"/>
    </source>
</evidence>
<keyword evidence="4" id="KW-0804">Transcription</keyword>
<comment type="similarity">
    <text evidence="1">Belongs to the sigma-70 factor family. ECF subfamily.</text>
</comment>
<dbReference type="CDD" id="cd06171">
    <property type="entry name" value="Sigma70_r4"/>
    <property type="match status" value="1"/>
</dbReference>
<evidence type="ECO:0000313" key="7">
    <source>
        <dbReference type="EMBL" id="MEQ2467332.1"/>
    </source>
</evidence>
<proteinExistence type="inferred from homology"/>
<evidence type="ECO:0000256" key="1">
    <source>
        <dbReference type="ARBA" id="ARBA00010641"/>
    </source>
</evidence>
<evidence type="ECO:0000256" key="4">
    <source>
        <dbReference type="ARBA" id="ARBA00023163"/>
    </source>
</evidence>
<gene>
    <name evidence="7" type="ORF">WMO63_16880</name>
</gene>
<evidence type="ECO:0000259" key="5">
    <source>
        <dbReference type="Pfam" id="PF04542"/>
    </source>
</evidence>
<sequence>MNKEQEIIEKILLGDIEKFNVLLEPYLKISYQTAFLLLKDYSLAEDAVQEALFATFKSLKKYNPQKALFKTWFNKILINTTLKLQRKRFFFMNFMDYNFKETTIIPESIYLQKEESEIIMKAIEKLDFKHQIIVILFYFQDLSIKEISQLLNIKEGTIKSRLYYSKQRLKSLLENKEVFPDERKGKKNIT</sequence>
<evidence type="ECO:0000259" key="6">
    <source>
        <dbReference type="Pfam" id="PF08281"/>
    </source>
</evidence>
<comment type="caution">
    <text evidence="7">The sequence shown here is derived from an EMBL/GenBank/DDBJ whole genome shotgun (WGS) entry which is preliminary data.</text>
</comment>
<dbReference type="PANTHER" id="PTHR43133">
    <property type="entry name" value="RNA POLYMERASE ECF-TYPE SIGMA FACTO"/>
    <property type="match status" value="1"/>
</dbReference>
<reference evidence="7 8" key="1">
    <citation type="submission" date="2024-03" db="EMBL/GenBank/DDBJ databases">
        <title>Human intestinal bacterial collection.</title>
        <authorList>
            <person name="Pauvert C."/>
            <person name="Hitch T.C.A."/>
            <person name="Clavel T."/>
        </authorList>
    </citation>
    <scope>NUCLEOTIDE SEQUENCE [LARGE SCALE GENOMIC DNA]</scope>
    <source>
        <strain evidence="7 8">CLA-SR-H024</strain>
    </source>
</reference>
<keyword evidence="8" id="KW-1185">Reference proteome</keyword>
<dbReference type="Pfam" id="PF08281">
    <property type="entry name" value="Sigma70_r4_2"/>
    <property type="match status" value="1"/>
</dbReference>
<feature type="domain" description="RNA polymerase sigma factor 70 region 4 type 2" evidence="6">
    <location>
        <begin position="117"/>
        <end position="169"/>
    </location>
</feature>
<dbReference type="Proteomes" id="UP001465426">
    <property type="component" value="Unassembled WGS sequence"/>
</dbReference>
<dbReference type="Gene3D" id="1.10.10.10">
    <property type="entry name" value="Winged helix-like DNA-binding domain superfamily/Winged helix DNA-binding domain"/>
    <property type="match status" value="1"/>
</dbReference>
<organism evidence="7 8">
    <name type="scientific">Niallia hominis</name>
    <dbReference type="NCBI Taxonomy" id="3133173"/>
    <lineage>
        <taxon>Bacteria</taxon>
        <taxon>Bacillati</taxon>
        <taxon>Bacillota</taxon>
        <taxon>Bacilli</taxon>
        <taxon>Bacillales</taxon>
        <taxon>Bacillaceae</taxon>
        <taxon>Niallia</taxon>
    </lineage>
</organism>
<dbReference type="RefSeq" id="WP_048718545.1">
    <property type="nucleotide sequence ID" value="NZ_JBBMFN010000048.1"/>
</dbReference>
<dbReference type="PANTHER" id="PTHR43133:SF51">
    <property type="entry name" value="RNA POLYMERASE SIGMA FACTOR"/>
    <property type="match status" value="1"/>
</dbReference>
<dbReference type="InterPro" id="IPR013325">
    <property type="entry name" value="RNA_pol_sigma_r2"/>
</dbReference>
<dbReference type="InterPro" id="IPR013324">
    <property type="entry name" value="RNA_pol_sigma_r3/r4-like"/>
</dbReference>
<dbReference type="NCBIfam" id="TIGR02937">
    <property type="entry name" value="sigma70-ECF"/>
    <property type="match status" value="1"/>
</dbReference>
<dbReference type="Gene3D" id="1.10.1740.10">
    <property type="match status" value="1"/>
</dbReference>